<sequence length="616" mass="69389">MASTTILNPRDNASFAVSSRLLSCFVTERILLAYYIPTPEMRSIAGTIIILSPSISSHPERRIAAKDVYCLVSLRNPPVFLDGHSTKYGRRVGLVDPLDMLPGVVEPISNPDRGSDLPIEIISRYFRGTGFDFSNCSLREIRDPRTLWNKFAEAASFEQQMKEVIGKELDSSFYHQYLAYVNPPRCPSLDASPMEFEQSLVAGHPTHPMHRARLIPSGLKDYDWYQPIVRFAQVAKNQLDIQGDFPAIMAALVTEAARRANITLDHDRFIYVPVHELQISNIAKMFPTTRILPDAVSTKAYAQSSIRTVNVAELPTFALKLAVGVKISSSLRTISHFTADFGPRFSRDIVPRLAIDRDILAVELEPHSAVHRHKNPEVQKHFTVVLRQEYKPAADETIIVCAALLECGHSNTAPGVSAVEHIFGLDTESKRIQFLDRYIELSAKALVPTLVSNGVAFEAHAQNLLVRVNKYTGTLLGFVIRDLGGLRIHPATLRQSTGVDFQFLPEHVVAAGTLEEVYPKFYHTYVHNHISRLVRLLGLHANGIGWDILRKHMSTVVPTAHPLWKLWLSPESKLVESKCLMRMRMQDSYRNNVYNPYPNMFQFRPETIDGRRHASL</sequence>
<dbReference type="EMBL" id="QPFP01000059">
    <property type="protein sequence ID" value="TEB25201.1"/>
    <property type="molecule type" value="Genomic_DNA"/>
</dbReference>
<dbReference type="Pfam" id="PF04183">
    <property type="entry name" value="IucA_IucC"/>
    <property type="match status" value="1"/>
</dbReference>
<name>A0A4Y7SU05_COPMI</name>
<evidence type="ECO:0000313" key="4">
    <source>
        <dbReference type="Proteomes" id="UP000298030"/>
    </source>
</evidence>
<comment type="caution">
    <text evidence="3">The sequence shown here is derived from an EMBL/GenBank/DDBJ whole genome shotgun (WGS) entry which is preliminary data.</text>
</comment>
<dbReference type="InterPro" id="IPR022770">
    <property type="entry name" value="IucA/IucC-like_C"/>
</dbReference>
<dbReference type="InterPro" id="IPR037455">
    <property type="entry name" value="LucA/IucC-like"/>
</dbReference>
<feature type="domain" description="Aerobactin siderophore biosynthesis IucA/IucC-like C-terminal" evidence="2">
    <location>
        <begin position="433"/>
        <end position="588"/>
    </location>
</feature>
<dbReference type="Pfam" id="PF06276">
    <property type="entry name" value="FhuF"/>
    <property type="match status" value="1"/>
</dbReference>
<protein>
    <recommendedName>
        <fullName evidence="5">Aerobactin siderophore biosynthesis IucA/IucC N-terminal domain-containing protein</fullName>
    </recommendedName>
</protein>
<dbReference type="Gene3D" id="1.10.510.40">
    <property type="match status" value="1"/>
</dbReference>
<reference evidence="3 4" key="1">
    <citation type="journal article" date="2019" name="Nat. Ecol. Evol.">
        <title>Megaphylogeny resolves global patterns of mushroom evolution.</title>
        <authorList>
            <person name="Varga T."/>
            <person name="Krizsan K."/>
            <person name="Foldi C."/>
            <person name="Dima B."/>
            <person name="Sanchez-Garcia M."/>
            <person name="Sanchez-Ramirez S."/>
            <person name="Szollosi G.J."/>
            <person name="Szarkandi J.G."/>
            <person name="Papp V."/>
            <person name="Albert L."/>
            <person name="Andreopoulos W."/>
            <person name="Angelini C."/>
            <person name="Antonin V."/>
            <person name="Barry K.W."/>
            <person name="Bougher N.L."/>
            <person name="Buchanan P."/>
            <person name="Buyck B."/>
            <person name="Bense V."/>
            <person name="Catcheside P."/>
            <person name="Chovatia M."/>
            <person name="Cooper J."/>
            <person name="Damon W."/>
            <person name="Desjardin D."/>
            <person name="Finy P."/>
            <person name="Geml J."/>
            <person name="Haridas S."/>
            <person name="Hughes K."/>
            <person name="Justo A."/>
            <person name="Karasinski D."/>
            <person name="Kautmanova I."/>
            <person name="Kiss B."/>
            <person name="Kocsube S."/>
            <person name="Kotiranta H."/>
            <person name="LaButti K.M."/>
            <person name="Lechner B.E."/>
            <person name="Liimatainen K."/>
            <person name="Lipzen A."/>
            <person name="Lukacs Z."/>
            <person name="Mihaltcheva S."/>
            <person name="Morgado L.N."/>
            <person name="Niskanen T."/>
            <person name="Noordeloos M.E."/>
            <person name="Ohm R.A."/>
            <person name="Ortiz-Santana B."/>
            <person name="Ovrebo C."/>
            <person name="Racz N."/>
            <person name="Riley R."/>
            <person name="Savchenko A."/>
            <person name="Shiryaev A."/>
            <person name="Soop K."/>
            <person name="Spirin V."/>
            <person name="Szebenyi C."/>
            <person name="Tomsovsky M."/>
            <person name="Tulloss R.E."/>
            <person name="Uehling J."/>
            <person name="Grigoriev I.V."/>
            <person name="Vagvolgyi C."/>
            <person name="Papp T."/>
            <person name="Martin F.M."/>
            <person name="Miettinen O."/>
            <person name="Hibbett D.S."/>
            <person name="Nagy L.G."/>
        </authorList>
    </citation>
    <scope>NUCLEOTIDE SEQUENCE [LARGE SCALE GENOMIC DNA]</scope>
    <source>
        <strain evidence="3 4">FP101781</strain>
    </source>
</reference>
<evidence type="ECO:0000313" key="3">
    <source>
        <dbReference type="EMBL" id="TEB25201.1"/>
    </source>
</evidence>
<accession>A0A4Y7SU05</accession>
<evidence type="ECO:0008006" key="5">
    <source>
        <dbReference type="Google" id="ProtNLM"/>
    </source>
</evidence>
<proteinExistence type="predicted"/>
<keyword evidence="4" id="KW-1185">Reference proteome</keyword>
<feature type="domain" description="Aerobactin siderophore biosynthesis IucA/IucC N-terminal" evidence="1">
    <location>
        <begin position="194"/>
        <end position="405"/>
    </location>
</feature>
<dbReference type="Proteomes" id="UP000298030">
    <property type="component" value="Unassembled WGS sequence"/>
</dbReference>
<dbReference type="AlphaFoldDB" id="A0A4Y7SU05"/>
<gene>
    <name evidence="3" type="ORF">FA13DRAFT_1796667</name>
</gene>
<dbReference type="InterPro" id="IPR007310">
    <property type="entry name" value="Aerobactin_biosyn_IucA/IucC_N"/>
</dbReference>
<dbReference type="GO" id="GO:0016881">
    <property type="term" value="F:acid-amino acid ligase activity"/>
    <property type="evidence" value="ECO:0007669"/>
    <property type="project" value="UniProtKB-ARBA"/>
</dbReference>
<organism evidence="3 4">
    <name type="scientific">Coprinellus micaceus</name>
    <name type="common">Glistening ink-cap mushroom</name>
    <name type="synonym">Coprinus micaceus</name>
    <dbReference type="NCBI Taxonomy" id="71717"/>
    <lineage>
        <taxon>Eukaryota</taxon>
        <taxon>Fungi</taxon>
        <taxon>Dikarya</taxon>
        <taxon>Basidiomycota</taxon>
        <taxon>Agaricomycotina</taxon>
        <taxon>Agaricomycetes</taxon>
        <taxon>Agaricomycetidae</taxon>
        <taxon>Agaricales</taxon>
        <taxon>Agaricineae</taxon>
        <taxon>Psathyrellaceae</taxon>
        <taxon>Coprinellus</taxon>
    </lineage>
</organism>
<dbReference type="OrthoDB" id="2117718at2759"/>
<dbReference type="PANTHER" id="PTHR34384:SF5">
    <property type="entry name" value="L-2,3-DIAMINOPROPANOATE--CITRATE LIGASE"/>
    <property type="match status" value="1"/>
</dbReference>
<evidence type="ECO:0000259" key="2">
    <source>
        <dbReference type="Pfam" id="PF06276"/>
    </source>
</evidence>
<dbReference type="PANTHER" id="PTHR34384">
    <property type="entry name" value="L-2,3-DIAMINOPROPANOATE--CITRATE LIGASE"/>
    <property type="match status" value="1"/>
</dbReference>
<dbReference type="STRING" id="71717.A0A4Y7SU05"/>
<evidence type="ECO:0000259" key="1">
    <source>
        <dbReference type="Pfam" id="PF04183"/>
    </source>
</evidence>
<dbReference type="GO" id="GO:0019290">
    <property type="term" value="P:siderophore biosynthetic process"/>
    <property type="evidence" value="ECO:0007669"/>
    <property type="project" value="InterPro"/>
</dbReference>